<dbReference type="Gene3D" id="1.20.1600.10">
    <property type="entry name" value="Outer membrane efflux proteins (OEP)"/>
    <property type="match status" value="1"/>
</dbReference>
<comment type="similarity">
    <text evidence="2">Belongs to the outer membrane factor (OMF) (TC 1.B.17) family.</text>
</comment>
<dbReference type="PANTHER" id="PTHR30026:SF20">
    <property type="entry name" value="OUTER MEMBRANE PROTEIN TOLC"/>
    <property type="match status" value="1"/>
</dbReference>
<keyword evidence="5" id="KW-0812">Transmembrane</keyword>
<protein>
    <submittedName>
        <fullName evidence="8">TolC family outer membrane protein</fullName>
    </submittedName>
</protein>
<dbReference type="InterPro" id="IPR010130">
    <property type="entry name" value="T1SS_OMP_TolC"/>
</dbReference>
<dbReference type="InterPro" id="IPR051906">
    <property type="entry name" value="TolC-like"/>
</dbReference>
<dbReference type="Pfam" id="PF02321">
    <property type="entry name" value="OEP"/>
    <property type="match status" value="2"/>
</dbReference>
<keyword evidence="4" id="KW-1134">Transmembrane beta strand</keyword>
<comment type="caution">
    <text evidence="8">The sequence shown here is derived from an EMBL/GenBank/DDBJ whole genome shotgun (WGS) entry which is preliminary data.</text>
</comment>
<reference evidence="8" key="1">
    <citation type="submission" date="2020-10" db="EMBL/GenBank/DDBJ databases">
        <title>Microbiome of the Black Sea water column analyzed by genome centric metagenomics.</title>
        <authorList>
            <person name="Cabello-Yeves P.J."/>
            <person name="Callieri C."/>
            <person name="Picazo A."/>
            <person name="Mehrshad M."/>
            <person name="Haro-Moreno J.M."/>
            <person name="Roda-Garcia J."/>
            <person name="Dzembekova N."/>
            <person name="Slabakova V."/>
            <person name="Slabakova N."/>
            <person name="Moncheva S."/>
            <person name="Rodriguez-Valera F."/>
        </authorList>
    </citation>
    <scope>NUCLEOTIDE SEQUENCE</scope>
    <source>
        <strain evidence="8">BS307-5m-G5</strain>
    </source>
</reference>
<dbReference type="SUPFAM" id="SSF56954">
    <property type="entry name" value="Outer membrane efflux proteins (OEP)"/>
    <property type="match status" value="1"/>
</dbReference>
<evidence type="ECO:0000256" key="4">
    <source>
        <dbReference type="ARBA" id="ARBA00022452"/>
    </source>
</evidence>
<dbReference type="GO" id="GO:0009279">
    <property type="term" value="C:cell outer membrane"/>
    <property type="evidence" value="ECO:0007669"/>
    <property type="project" value="UniProtKB-SubCell"/>
</dbReference>
<evidence type="ECO:0000256" key="5">
    <source>
        <dbReference type="ARBA" id="ARBA00022692"/>
    </source>
</evidence>
<evidence type="ECO:0000256" key="1">
    <source>
        <dbReference type="ARBA" id="ARBA00004442"/>
    </source>
</evidence>
<proteinExistence type="inferred from homology"/>
<dbReference type="GO" id="GO:0015562">
    <property type="term" value="F:efflux transmembrane transporter activity"/>
    <property type="evidence" value="ECO:0007669"/>
    <property type="project" value="InterPro"/>
</dbReference>
<dbReference type="PANTHER" id="PTHR30026">
    <property type="entry name" value="OUTER MEMBRANE PROTEIN TOLC"/>
    <property type="match status" value="1"/>
</dbReference>
<gene>
    <name evidence="8" type="ORF">ISQ19_01630</name>
</gene>
<dbReference type="GO" id="GO:1990281">
    <property type="term" value="C:efflux pump complex"/>
    <property type="evidence" value="ECO:0007669"/>
    <property type="project" value="TreeGrafter"/>
</dbReference>
<comment type="subcellular location">
    <subcellularLocation>
        <location evidence="1">Cell outer membrane</location>
    </subcellularLocation>
</comment>
<dbReference type="GO" id="GO:0015288">
    <property type="term" value="F:porin activity"/>
    <property type="evidence" value="ECO:0007669"/>
    <property type="project" value="TreeGrafter"/>
</dbReference>
<keyword evidence="7" id="KW-0998">Cell outer membrane</keyword>
<sequence length="417" mass="44871">MAETLARNPALAAASSTYDARYNEQFVTLSDMLPQVTAFTSETYNDTNTKTNEGVYKPAMSSDYNTDSYGVQLTQQLFTSGKNLNAFRSKRAEVKAEQAKLVSTEQQILLAAIAAHLDVLEARSVFDLREKNLRVLEKQLEAVEDRFSVGVVTRTDVAQSRAAVAGAKSAQLVAAASLRGAEAVYREVVGVEPGALAKPLKLPRLPRTLDKAISTARSENPDLKNAQEMSRSGKYSSYSAVGSVLPSVNLTGSYSRNEDPSGSLVGHETEVTRVEVRVAVPLFLGGKSIAAIAASRDASNALQQNVHVASNTVERQVIVAWNDVQATQSAIAATKEQITASELALDGVKQENILGTRTNLDVLNAEQLLLDARVDLVQAERNQYVAAYNLLATTGRLTARRLRIEPASLTASAGDTE</sequence>
<keyword evidence="3" id="KW-0813">Transport</keyword>
<evidence type="ECO:0000256" key="6">
    <source>
        <dbReference type="ARBA" id="ARBA00023136"/>
    </source>
</evidence>
<name>A0A937HFR4_9PROT</name>
<evidence type="ECO:0000256" key="7">
    <source>
        <dbReference type="ARBA" id="ARBA00023237"/>
    </source>
</evidence>
<evidence type="ECO:0000256" key="3">
    <source>
        <dbReference type="ARBA" id="ARBA00022448"/>
    </source>
</evidence>
<evidence type="ECO:0000313" key="8">
    <source>
        <dbReference type="EMBL" id="MBL6761379.1"/>
    </source>
</evidence>
<accession>A0A937HFR4</accession>
<dbReference type="InterPro" id="IPR003423">
    <property type="entry name" value="OMP_efflux"/>
</dbReference>
<dbReference type="EMBL" id="JADHOK010000010">
    <property type="protein sequence ID" value="MBL6761379.1"/>
    <property type="molecule type" value="Genomic_DNA"/>
</dbReference>
<dbReference type="NCBIfam" id="TIGR01844">
    <property type="entry name" value="type_I_sec_TolC"/>
    <property type="match status" value="1"/>
</dbReference>
<evidence type="ECO:0000313" key="9">
    <source>
        <dbReference type="Proteomes" id="UP000785783"/>
    </source>
</evidence>
<evidence type="ECO:0000256" key="2">
    <source>
        <dbReference type="ARBA" id="ARBA00007613"/>
    </source>
</evidence>
<dbReference type="Proteomes" id="UP000785783">
    <property type="component" value="Unassembled WGS sequence"/>
</dbReference>
<dbReference type="AlphaFoldDB" id="A0A937HFR4"/>
<organism evidence="8 9">
    <name type="scientific">PS1 clade bacterium</name>
    <dbReference type="NCBI Taxonomy" id="2175152"/>
    <lineage>
        <taxon>Bacteria</taxon>
        <taxon>Pseudomonadati</taxon>
        <taxon>Pseudomonadota</taxon>
        <taxon>Alphaproteobacteria</taxon>
        <taxon>PS1 clade</taxon>
    </lineage>
</organism>
<keyword evidence="6" id="KW-0472">Membrane</keyword>